<comment type="caution">
    <text evidence="1">The sequence shown here is derived from an EMBL/GenBank/DDBJ whole genome shotgun (WGS) entry which is preliminary data.</text>
</comment>
<evidence type="ECO:0000313" key="1">
    <source>
        <dbReference type="EMBL" id="MVO09700.1"/>
    </source>
</evidence>
<name>A0A6I4IIY4_9FLAO</name>
<organism evidence="1 2">
    <name type="scientific">Flavobacterium profundi</name>
    <dbReference type="NCBI Taxonomy" id="1774945"/>
    <lineage>
        <taxon>Bacteria</taxon>
        <taxon>Pseudomonadati</taxon>
        <taxon>Bacteroidota</taxon>
        <taxon>Flavobacteriia</taxon>
        <taxon>Flavobacteriales</taxon>
        <taxon>Flavobacteriaceae</taxon>
        <taxon>Flavobacterium</taxon>
    </lineage>
</organism>
<protein>
    <submittedName>
        <fullName evidence="1">Uncharacterized protein</fullName>
    </submittedName>
</protein>
<dbReference type="PROSITE" id="PS51257">
    <property type="entry name" value="PROKAR_LIPOPROTEIN"/>
    <property type="match status" value="1"/>
</dbReference>
<keyword evidence="2" id="KW-1185">Reference proteome</keyword>
<reference evidence="2" key="1">
    <citation type="submission" date="2019-05" db="EMBL/GenBank/DDBJ databases">
        <title>Flavobacterium profundi sp. nov., isolated from a deep-sea seamount.</title>
        <authorList>
            <person name="Zhang D.-C."/>
        </authorList>
    </citation>
    <scope>NUCLEOTIDE SEQUENCE [LARGE SCALE GENOMIC DNA]</scope>
    <source>
        <strain evidence="2">TP390</strain>
    </source>
</reference>
<dbReference type="RefSeq" id="WP_140998080.1">
    <property type="nucleotide sequence ID" value="NZ_VDCZ01000008.1"/>
</dbReference>
<dbReference type="EMBL" id="WQLW01000008">
    <property type="protein sequence ID" value="MVO09700.1"/>
    <property type="molecule type" value="Genomic_DNA"/>
</dbReference>
<evidence type="ECO:0000313" key="2">
    <source>
        <dbReference type="Proteomes" id="UP000431264"/>
    </source>
</evidence>
<dbReference type="OrthoDB" id="892936at2"/>
<accession>A0A6I4IIY4</accession>
<gene>
    <name evidence="1" type="ORF">GOQ30_11070</name>
</gene>
<dbReference type="Proteomes" id="UP000431264">
    <property type="component" value="Unassembled WGS sequence"/>
</dbReference>
<proteinExistence type="predicted"/>
<dbReference type="AlphaFoldDB" id="A0A6I4IIY4"/>
<sequence>MNKLLVFTLSILLLSCSKDDNDDSNQSSTRLAVNGKSYEISKATAVDNYRFSSESHAEFDFLMTNGNLTILAEPMSYFGFEATNASILLNVQMFSYNSSFSNGVYTYVQNGDMLNPQPSSNFFNQLGIQIDGNNDNDFNDLEDSYLTATDGTVTVSGTSPNYTLAIDVTLSNNENFRYTYSGGFEYYNNRGN</sequence>